<evidence type="ECO:0000256" key="1">
    <source>
        <dbReference type="SAM" id="MobiDB-lite"/>
    </source>
</evidence>
<keyword evidence="4" id="KW-1185">Reference proteome</keyword>
<protein>
    <submittedName>
        <fullName evidence="3">Uncharacterized protein</fullName>
    </submittedName>
</protein>
<sequence length="62" mass="6963">MTDDADDKPVPAPAPAVSRSDAGSEEWKERGVFWRAFFYIVGTHFLLAFMALLFYVGDHANK</sequence>
<dbReference type="InterPro" id="IPR046129">
    <property type="entry name" value="DUF6126"/>
</dbReference>
<keyword evidence="2" id="KW-1133">Transmembrane helix</keyword>
<dbReference type="Pfam" id="PF19621">
    <property type="entry name" value="DUF6126"/>
    <property type="match status" value="1"/>
</dbReference>
<dbReference type="RefSeq" id="WP_070019238.1">
    <property type="nucleotide sequence ID" value="NZ_LJGW01000406.1"/>
</dbReference>
<keyword evidence="2" id="KW-0472">Membrane</keyword>
<dbReference type="AlphaFoldDB" id="A0A1E7KXU0"/>
<dbReference type="Proteomes" id="UP000176005">
    <property type="component" value="Unassembled WGS sequence"/>
</dbReference>
<organism evidence="3 4">
    <name type="scientific">Streptomyces nanshensis</name>
    <dbReference type="NCBI Taxonomy" id="518642"/>
    <lineage>
        <taxon>Bacteria</taxon>
        <taxon>Bacillati</taxon>
        <taxon>Actinomycetota</taxon>
        <taxon>Actinomycetes</taxon>
        <taxon>Kitasatosporales</taxon>
        <taxon>Streptomycetaceae</taxon>
        <taxon>Streptomyces</taxon>
    </lineage>
</organism>
<keyword evidence="2" id="KW-0812">Transmembrane</keyword>
<feature type="region of interest" description="Disordered" evidence="1">
    <location>
        <begin position="1"/>
        <end position="26"/>
    </location>
</feature>
<name>A0A1E7KXU0_9ACTN</name>
<dbReference type="EMBL" id="LJGW01000406">
    <property type="protein sequence ID" value="OEV08714.1"/>
    <property type="molecule type" value="Genomic_DNA"/>
</dbReference>
<accession>A0A1E7KXU0</accession>
<evidence type="ECO:0000313" key="4">
    <source>
        <dbReference type="Proteomes" id="UP000176005"/>
    </source>
</evidence>
<comment type="caution">
    <text evidence="3">The sequence shown here is derived from an EMBL/GenBank/DDBJ whole genome shotgun (WGS) entry which is preliminary data.</text>
</comment>
<evidence type="ECO:0000313" key="3">
    <source>
        <dbReference type="EMBL" id="OEV08714.1"/>
    </source>
</evidence>
<gene>
    <name evidence="3" type="ORF">AN218_25265</name>
</gene>
<proteinExistence type="predicted"/>
<reference evidence="3 4" key="1">
    <citation type="journal article" date="2016" name="Front. Microbiol.">
        <title>Comparative Genomics Analysis of Streptomyces Species Reveals Their Adaptation to the Marine Environment and Their Diversity at the Genomic Level.</title>
        <authorList>
            <person name="Tian X."/>
            <person name="Zhang Z."/>
            <person name="Yang T."/>
            <person name="Chen M."/>
            <person name="Li J."/>
            <person name="Chen F."/>
            <person name="Yang J."/>
            <person name="Li W."/>
            <person name="Zhang B."/>
            <person name="Zhang Z."/>
            <person name="Wu J."/>
            <person name="Zhang C."/>
            <person name="Long L."/>
            <person name="Xiao J."/>
        </authorList>
    </citation>
    <scope>NUCLEOTIDE SEQUENCE [LARGE SCALE GENOMIC DNA]</scope>
    <source>
        <strain evidence="3 4">SCSIO 10429</strain>
    </source>
</reference>
<evidence type="ECO:0000256" key="2">
    <source>
        <dbReference type="SAM" id="Phobius"/>
    </source>
</evidence>
<feature type="transmembrane region" description="Helical" evidence="2">
    <location>
        <begin position="36"/>
        <end position="56"/>
    </location>
</feature>